<name>A0A4Z2FG40_9TELE</name>
<sequence>MNGCGTVERWPCAPRGEADTGVGKEEARRTLALLHEEAEPGEAGSGQMDGLSQCRGGDSWLAWPPRAKALDPVL</sequence>
<dbReference type="Proteomes" id="UP000314294">
    <property type="component" value="Unassembled WGS sequence"/>
</dbReference>
<accession>A0A4Z2FG40</accession>
<reference evidence="2 3" key="1">
    <citation type="submission" date="2019-03" db="EMBL/GenBank/DDBJ databases">
        <title>First draft genome of Liparis tanakae, snailfish: a comprehensive survey of snailfish specific genes.</title>
        <authorList>
            <person name="Kim W."/>
            <person name="Song I."/>
            <person name="Jeong J.-H."/>
            <person name="Kim D."/>
            <person name="Kim S."/>
            <person name="Ryu S."/>
            <person name="Song J.Y."/>
            <person name="Lee S.K."/>
        </authorList>
    </citation>
    <scope>NUCLEOTIDE SEQUENCE [LARGE SCALE GENOMIC DNA]</scope>
    <source>
        <tissue evidence="2">Muscle</tissue>
    </source>
</reference>
<dbReference type="AlphaFoldDB" id="A0A4Z2FG40"/>
<proteinExistence type="predicted"/>
<comment type="caution">
    <text evidence="2">The sequence shown here is derived from an EMBL/GenBank/DDBJ whole genome shotgun (WGS) entry which is preliminary data.</text>
</comment>
<protein>
    <submittedName>
        <fullName evidence="2">Uncharacterized protein</fullName>
    </submittedName>
</protein>
<evidence type="ECO:0000313" key="2">
    <source>
        <dbReference type="EMBL" id="TNN39714.1"/>
    </source>
</evidence>
<organism evidence="2 3">
    <name type="scientific">Liparis tanakae</name>
    <name type="common">Tanaka's snailfish</name>
    <dbReference type="NCBI Taxonomy" id="230148"/>
    <lineage>
        <taxon>Eukaryota</taxon>
        <taxon>Metazoa</taxon>
        <taxon>Chordata</taxon>
        <taxon>Craniata</taxon>
        <taxon>Vertebrata</taxon>
        <taxon>Euteleostomi</taxon>
        <taxon>Actinopterygii</taxon>
        <taxon>Neopterygii</taxon>
        <taxon>Teleostei</taxon>
        <taxon>Neoteleostei</taxon>
        <taxon>Acanthomorphata</taxon>
        <taxon>Eupercaria</taxon>
        <taxon>Perciformes</taxon>
        <taxon>Cottioidei</taxon>
        <taxon>Cottales</taxon>
        <taxon>Liparidae</taxon>
        <taxon>Liparis</taxon>
    </lineage>
</organism>
<gene>
    <name evidence="2" type="ORF">EYF80_050120</name>
</gene>
<evidence type="ECO:0000256" key="1">
    <source>
        <dbReference type="SAM" id="MobiDB-lite"/>
    </source>
</evidence>
<feature type="region of interest" description="Disordered" evidence="1">
    <location>
        <begin position="1"/>
        <end position="24"/>
    </location>
</feature>
<keyword evidence="3" id="KW-1185">Reference proteome</keyword>
<evidence type="ECO:0000313" key="3">
    <source>
        <dbReference type="Proteomes" id="UP000314294"/>
    </source>
</evidence>
<feature type="region of interest" description="Disordered" evidence="1">
    <location>
        <begin position="36"/>
        <end position="58"/>
    </location>
</feature>
<dbReference type="EMBL" id="SRLO01001256">
    <property type="protein sequence ID" value="TNN39714.1"/>
    <property type="molecule type" value="Genomic_DNA"/>
</dbReference>